<dbReference type="EMBL" id="JACHJR010000001">
    <property type="protein sequence ID" value="MBB4949469.1"/>
    <property type="molecule type" value="Genomic_DNA"/>
</dbReference>
<evidence type="ECO:0000313" key="2">
    <source>
        <dbReference type="Proteomes" id="UP000573327"/>
    </source>
</evidence>
<protein>
    <submittedName>
        <fullName evidence="1">Uncharacterized protein</fullName>
    </submittedName>
</protein>
<gene>
    <name evidence="1" type="ORF">F4556_005004</name>
</gene>
<name>A0A7W7WK93_9ACTN</name>
<dbReference type="Proteomes" id="UP000573327">
    <property type="component" value="Unassembled WGS sequence"/>
</dbReference>
<comment type="caution">
    <text evidence="1">The sequence shown here is derived from an EMBL/GenBank/DDBJ whole genome shotgun (WGS) entry which is preliminary data.</text>
</comment>
<accession>A0A7W7WK93</accession>
<dbReference type="AlphaFoldDB" id="A0A7W7WK93"/>
<organism evidence="1 2">
    <name type="scientific">Kitasatospora gansuensis</name>
    <dbReference type="NCBI Taxonomy" id="258050"/>
    <lineage>
        <taxon>Bacteria</taxon>
        <taxon>Bacillati</taxon>
        <taxon>Actinomycetota</taxon>
        <taxon>Actinomycetes</taxon>
        <taxon>Kitasatosporales</taxon>
        <taxon>Streptomycetaceae</taxon>
        <taxon>Kitasatospora</taxon>
    </lineage>
</organism>
<reference evidence="1 2" key="1">
    <citation type="submission" date="2020-08" db="EMBL/GenBank/DDBJ databases">
        <title>Sequencing the genomes of 1000 actinobacteria strains.</title>
        <authorList>
            <person name="Klenk H.-P."/>
        </authorList>
    </citation>
    <scope>NUCLEOTIDE SEQUENCE [LARGE SCALE GENOMIC DNA]</scope>
    <source>
        <strain evidence="1 2">DSM 44786</strain>
    </source>
</reference>
<proteinExistence type="predicted"/>
<evidence type="ECO:0000313" key="1">
    <source>
        <dbReference type="EMBL" id="MBB4949469.1"/>
    </source>
</evidence>
<sequence>MGRLDFDGYALSIRPQRRAASFRPGLGAHRLTADWPRPMAWHACHEVH</sequence>
<keyword evidence="2" id="KW-1185">Reference proteome</keyword>